<dbReference type="Proteomes" id="UP001419268">
    <property type="component" value="Unassembled WGS sequence"/>
</dbReference>
<keyword evidence="3" id="KW-1185">Reference proteome</keyword>
<proteinExistence type="predicted"/>
<evidence type="ECO:0000313" key="2">
    <source>
        <dbReference type="EMBL" id="KAK9131722.1"/>
    </source>
</evidence>
<dbReference type="InterPro" id="IPR044149">
    <property type="entry name" value="Nitrilases_CHs"/>
</dbReference>
<reference evidence="2 3" key="1">
    <citation type="submission" date="2024-01" db="EMBL/GenBank/DDBJ databases">
        <title>Genome assemblies of Stephania.</title>
        <authorList>
            <person name="Yang L."/>
        </authorList>
    </citation>
    <scope>NUCLEOTIDE SEQUENCE [LARGE SCALE GENOMIC DNA]</scope>
    <source>
        <strain evidence="2">JXDWG</strain>
        <tissue evidence="2">Leaf</tissue>
    </source>
</reference>
<evidence type="ECO:0000313" key="3">
    <source>
        <dbReference type="Proteomes" id="UP001419268"/>
    </source>
</evidence>
<sequence length="94" mass="10553">MVATKYKGYLVMGVIEKDGYTLYCVVLFCDSQGNYLDMGEIARAKFDFDIVGHYSRPDVLNLIVKDHPTTPVSFTSTAPKTDAQPQYFMQSSVN</sequence>
<evidence type="ECO:0000256" key="1">
    <source>
        <dbReference type="SAM" id="MobiDB-lite"/>
    </source>
</evidence>
<protein>
    <submittedName>
        <fullName evidence="2">Uncharacterized protein</fullName>
    </submittedName>
</protein>
<comment type="caution">
    <text evidence="2">The sequence shown here is derived from an EMBL/GenBank/DDBJ whole genome shotgun (WGS) entry which is preliminary data.</text>
</comment>
<dbReference type="GO" id="GO:0051410">
    <property type="term" value="P:detoxification of nitrogen compound"/>
    <property type="evidence" value="ECO:0007669"/>
    <property type="project" value="TreeGrafter"/>
</dbReference>
<organism evidence="2 3">
    <name type="scientific">Stephania cephalantha</name>
    <dbReference type="NCBI Taxonomy" id="152367"/>
    <lineage>
        <taxon>Eukaryota</taxon>
        <taxon>Viridiplantae</taxon>
        <taxon>Streptophyta</taxon>
        <taxon>Embryophyta</taxon>
        <taxon>Tracheophyta</taxon>
        <taxon>Spermatophyta</taxon>
        <taxon>Magnoliopsida</taxon>
        <taxon>Ranunculales</taxon>
        <taxon>Menispermaceae</taxon>
        <taxon>Menispermoideae</taxon>
        <taxon>Cissampelideae</taxon>
        <taxon>Stephania</taxon>
    </lineage>
</organism>
<dbReference type="GO" id="GO:0000257">
    <property type="term" value="F:nitrilase activity"/>
    <property type="evidence" value="ECO:0007669"/>
    <property type="project" value="TreeGrafter"/>
</dbReference>
<dbReference type="GO" id="GO:0018822">
    <property type="term" value="F:nitrile hydratase activity"/>
    <property type="evidence" value="ECO:0007669"/>
    <property type="project" value="TreeGrafter"/>
</dbReference>
<dbReference type="EMBL" id="JBBNAG010000005">
    <property type="protein sequence ID" value="KAK9131722.1"/>
    <property type="molecule type" value="Genomic_DNA"/>
</dbReference>
<dbReference type="PANTHER" id="PTHR46044:SF1">
    <property type="entry name" value="CN HYDROLASE DOMAIN-CONTAINING PROTEIN"/>
    <property type="match status" value="1"/>
</dbReference>
<dbReference type="AlphaFoldDB" id="A0AAP0P5D8"/>
<dbReference type="PANTHER" id="PTHR46044">
    <property type="entry name" value="NITRILASE"/>
    <property type="match status" value="1"/>
</dbReference>
<accession>A0AAP0P5D8</accession>
<name>A0AAP0P5D8_9MAGN</name>
<gene>
    <name evidence="2" type="ORF">Scep_011250</name>
</gene>
<feature type="region of interest" description="Disordered" evidence="1">
    <location>
        <begin position="73"/>
        <end position="94"/>
    </location>
</feature>